<evidence type="ECO:0000256" key="7">
    <source>
        <dbReference type="ARBA" id="ARBA00022827"/>
    </source>
</evidence>
<dbReference type="GO" id="GO:0005829">
    <property type="term" value="C:cytosol"/>
    <property type="evidence" value="ECO:0007669"/>
    <property type="project" value="TreeGrafter"/>
</dbReference>
<evidence type="ECO:0000256" key="1">
    <source>
        <dbReference type="ARBA" id="ARBA00001974"/>
    </source>
</evidence>
<dbReference type="Gene3D" id="1.10.150.570">
    <property type="entry name" value="GidA associated domain, C-terminal subdomain"/>
    <property type="match status" value="1"/>
</dbReference>
<dbReference type="SMART" id="SM01228">
    <property type="entry name" value="GIDA_assoc_3"/>
    <property type="match status" value="1"/>
</dbReference>
<comment type="subcellular location">
    <subcellularLocation>
        <location evidence="11">Cytoplasm</location>
    </subcellularLocation>
</comment>
<keyword evidence="6 11" id="KW-0819">tRNA processing</keyword>
<feature type="binding site" evidence="11">
    <location>
        <begin position="332"/>
        <end position="346"/>
    </location>
    <ligand>
        <name>NAD(+)</name>
        <dbReference type="ChEBI" id="CHEBI:57540"/>
    </ligand>
</feature>
<name>E5Y797_BILW3</name>
<dbReference type="EMBL" id="ADCP02000001">
    <property type="protein sequence ID" value="EFV44171.2"/>
    <property type="molecule type" value="Genomic_DNA"/>
</dbReference>
<dbReference type="eggNOG" id="COG0445">
    <property type="taxonomic scope" value="Bacteria"/>
</dbReference>
<dbReference type="Proteomes" id="UP000006034">
    <property type="component" value="Unassembled WGS sequence"/>
</dbReference>
<comment type="caution">
    <text evidence="13">The sequence shown here is derived from an EMBL/GenBank/DDBJ whole genome shotgun (WGS) entry which is preliminary data.</text>
</comment>
<gene>
    <name evidence="11" type="primary">mnmG</name>
    <name evidence="11" type="synonym">gidA</name>
    <name evidence="13" type="ORF">HMPREF0179_02061</name>
</gene>
<organism evidence="13 14">
    <name type="scientific">Bilophila wadsworthia (strain 3_1_6)</name>
    <dbReference type="NCBI Taxonomy" id="563192"/>
    <lineage>
        <taxon>Bacteria</taxon>
        <taxon>Pseudomonadati</taxon>
        <taxon>Thermodesulfobacteriota</taxon>
        <taxon>Desulfovibrionia</taxon>
        <taxon>Desulfovibrionales</taxon>
        <taxon>Desulfovibrionaceae</taxon>
        <taxon>Bilophila</taxon>
    </lineage>
</organism>
<dbReference type="HOGENOM" id="CLU_007831_2_2_7"/>
<dbReference type="Pfam" id="PF13932">
    <property type="entry name" value="SAM_GIDA_C"/>
    <property type="match status" value="1"/>
</dbReference>
<evidence type="ECO:0000313" key="13">
    <source>
        <dbReference type="EMBL" id="EFV44171.2"/>
    </source>
</evidence>
<comment type="cofactor">
    <cofactor evidence="1 11">
        <name>FAD</name>
        <dbReference type="ChEBI" id="CHEBI:57692"/>
    </cofactor>
</comment>
<dbReference type="InterPro" id="IPR040131">
    <property type="entry name" value="MnmG_N"/>
</dbReference>
<comment type="caution">
    <text evidence="11">Lacks conserved residue(s) required for the propagation of feature annotation.</text>
</comment>
<dbReference type="STRING" id="563192.HMPREF0179_02061"/>
<dbReference type="InterPro" id="IPR036188">
    <property type="entry name" value="FAD/NAD-bd_sf"/>
</dbReference>
<dbReference type="InterPro" id="IPR002218">
    <property type="entry name" value="MnmG-rel"/>
</dbReference>
<evidence type="ECO:0000313" key="14">
    <source>
        <dbReference type="Proteomes" id="UP000006034"/>
    </source>
</evidence>
<evidence type="ECO:0000259" key="12">
    <source>
        <dbReference type="SMART" id="SM01228"/>
    </source>
</evidence>
<feature type="binding site" evidence="11">
    <location>
        <begin position="73"/>
        <end position="78"/>
    </location>
    <ligand>
        <name>FAD</name>
        <dbReference type="ChEBI" id="CHEBI:57692"/>
    </ligand>
</feature>
<dbReference type="Gene3D" id="3.50.50.60">
    <property type="entry name" value="FAD/NAD(P)-binding domain"/>
    <property type="match status" value="2"/>
</dbReference>
<evidence type="ECO:0000256" key="6">
    <source>
        <dbReference type="ARBA" id="ARBA00022694"/>
    </source>
</evidence>
<dbReference type="Pfam" id="PF21680">
    <property type="entry name" value="GIDA_C_1st"/>
    <property type="match status" value="1"/>
</dbReference>
<dbReference type="HAMAP" id="MF_00129">
    <property type="entry name" value="MnmG_GidA"/>
    <property type="match status" value="1"/>
</dbReference>
<dbReference type="GO" id="GO:0030488">
    <property type="term" value="P:tRNA methylation"/>
    <property type="evidence" value="ECO:0007669"/>
    <property type="project" value="TreeGrafter"/>
</dbReference>
<dbReference type="PANTHER" id="PTHR11806:SF0">
    <property type="entry name" value="PROTEIN MTO1 HOMOLOG, MITOCHONDRIAL"/>
    <property type="match status" value="1"/>
</dbReference>
<keyword evidence="14" id="KW-1185">Reference proteome</keyword>
<dbReference type="InterPro" id="IPR049312">
    <property type="entry name" value="GIDA_C_N"/>
</dbReference>
<dbReference type="Gene3D" id="1.10.10.1800">
    <property type="entry name" value="tRNA uridine 5-carboxymethylaminomethyl modification enzyme MnmG/GidA"/>
    <property type="match status" value="1"/>
</dbReference>
<keyword evidence="8 11" id="KW-0520">NAD</keyword>
<feature type="domain" description="tRNA uridine 5-carboxymethylaminomethyl modification enzyme C-terminal subdomain" evidence="12">
    <location>
        <begin position="604"/>
        <end position="675"/>
    </location>
</feature>
<evidence type="ECO:0000256" key="3">
    <source>
        <dbReference type="ARBA" id="ARBA00007653"/>
    </source>
</evidence>
<evidence type="ECO:0000256" key="4">
    <source>
        <dbReference type="ARBA" id="ARBA00020461"/>
    </source>
</evidence>
<dbReference type="FunFam" id="3.50.50.60:FF:000002">
    <property type="entry name" value="tRNA uridine 5-carboxymethylaminomethyl modification enzyme MnmG"/>
    <property type="match status" value="1"/>
</dbReference>
<dbReference type="InterPro" id="IPR047001">
    <property type="entry name" value="MnmG_C_subdom"/>
</dbReference>
<dbReference type="NCBIfam" id="TIGR00136">
    <property type="entry name" value="mnmG_gidA"/>
    <property type="match status" value="1"/>
</dbReference>
<evidence type="ECO:0000256" key="11">
    <source>
        <dbReference type="HAMAP-Rule" id="MF_00129"/>
    </source>
</evidence>
<comment type="similarity">
    <text evidence="3 11">Belongs to the MnmG family.</text>
</comment>
<evidence type="ECO:0000256" key="8">
    <source>
        <dbReference type="ARBA" id="ARBA00023027"/>
    </source>
</evidence>
<keyword evidence="5 11" id="KW-0285">Flavoprotein</keyword>
<dbReference type="InterPro" id="IPR044920">
    <property type="entry name" value="MnmG_C_subdom_sf"/>
</dbReference>
<dbReference type="PROSITE" id="PS01280">
    <property type="entry name" value="GIDA_1"/>
    <property type="match status" value="1"/>
</dbReference>
<evidence type="ECO:0000256" key="2">
    <source>
        <dbReference type="ARBA" id="ARBA00003717"/>
    </source>
</evidence>
<dbReference type="InterPro" id="IPR020595">
    <property type="entry name" value="MnmG-rel_CS"/>
</dbReference>
<comment type="subunit">
    <text evidence="9 11">Homodimer. Heterotetramer of two MnmE and two MnmG subunits.</text>
</comment>
<comment type="function">
    <text evidence="2 11">NAD-binding protein involved in the addition of a carboxymethylaminomethyl (cmnm) group at the wobble position (U34) of certain tRNAs, forming tRNA-cmnm(5)s(2)U34.</text>
</comment>
<dbReference type="GO" id="GO:0002098">
    <property type="term" value="P:tRNA wobble uridine modification"/>
    <property type="evidence" value="ECO:0007669"/>
    <property type="project" value="InterPro"/>
</dbReference>
<sequence>MGVSRRLVEREHFGIAGTLPASFSKNTPFASPPHQSKVLGRVGYGGGRNPLQKGFPPPLFPKEKLMFDCIVVGAGHAGCEAAMTLARFGQRVLLITGNVDRIGHLSCNPAIGGLAKGHMVREIDALGGMMGLWADRAGIQFRTLNASKGPAVRATRAQIDRDSYMEAAKAALFAEPDITIWQDTVDEVLELGGRAAGVRTELGQTFEAPHVILTTGTFLCGLIHVGLTHFPGGRLGDAAAMKLSDSLRKHGLTLGRLKTGTTPRLLRSSIDFSQMEEQPGDDPAPGFSFYGPKPGQPQVPCYVTWTNERTHDAIRSGMDRSPLFTGVIEGTGARYCPSVEDKVARFPERERHHVFIEPEGLNGQECYANGISTSLPLDVQLAMIASIPGLEHAKMVRPGYAIEYDYVDPVQLEPTLEAKVLPGLWLAGQINGTSGYEEAAAQGMWAAINVGCRLTGRQPFLPGRDVAYMSVLVDDLVTRGTQEPYRMFTSRAEYRLLLREANADARLTPLGRELGLVGDEQWSAFRRKQDALGRLLDMLREVRVSPDAATSDAFRELGEPVPNKSLTLEEVLRRPSMTLERLERLHPGVAAFPEEVLLEAETSVKYAGYLVRQDELVKRSARLEEVRLPADLDYPSVSGLSAEIVEKLCAVRPRTLGQAGRISGVTPAALTCLEIHLKKRSLLG</sequence>
<dbReference type="InterPro" id="IPR026904">
    <property type="entry name" value="MnmG_C"/>
</dbReference>
<reference evidence="13 14" key="2">
    <citation type="submission" date="2013-04" db="EMBL/GenBank/DDBJ databases">
        <title>The Genome Sequence of Bilophila wadsworthia 3_1_6.</title>
        <authorList>
            <consortium name="The Broad Institute Genomics Platform"/>
            <person name="Earl A."/>
            <person name="Ward D."/>
            <person name="Feldgarden M."/>
            <person name="Gevers D."/>
            <person name="Sibley C."/>
            <person name="Strauss J."/>
            <person name="Allen-Vercoe E."/>
            <person name="Walker B."/>
            <person name="Young S."/>
            <person name="Zeng Q."/>
            <person name="Gargeya S."/>
            <person name="Fitzgerald M."/>
            <person name="Haas B."/>
            <person name="Abouelleil A."/>
            <person name="Allen A.W."/>
            <person name="Alvarado L."/>
            <person name="Arachchi H.M."/>
            <person name="Berlin A.M."/>
            <person name="Chapman S.B."/>
            <person name="Gainer-Dewar J."/>
            <person name="Goldberg J."/>
            <person name="Griggs A."/>
            <person name="Gujja S."/>
            <person name="Hansen M."/>
            <person name="Howarth C."/>
            <person name="Imamovic A."/>
            <person name="Ireland A."/>
            <person name="Larimer J."/>
            <person name="McCowan C."/>
            <person name="Murphy C."/>
            <person name="Pearson M."/>
            <person name="Poon T.W."/>
            <person name="Priest M."/>
            <person name="Roberts A."/>
            <person name="Saif S."/>
            <person name="Shea T."/>
            <person name="Sisk P."/>
            <person name="Sykes S."/>
            <person name="Wortman J."/>
            <person name="Nusbaum C."/>
            <person name="Birren B."/>
        </authorList>
    </citation>
    <scope>NUCLEOTIDE SEQUENCE [LARGE SCALE GENOMIC DNA]</scope>
    <source>
        <strain evidence="13 14">3_1_6</strain>
    </source>
</reference>
<dbReference type="PANTHER" id="PTHR11806">
    <property type="entry name" value="GLUCOSE INHIBITED DIVISION PROTEIN A"/>
    <property type="match status" value="1"/>
</dbReference>
<dbReference type="SUPFAM" id="SSF51905">
    <property type="entry name" value="FAD/NAD(P)-binding domain"/>
    <property type="match status" value="1"/>
</dbReference>
<dbReference type="InterPro" id="IPR004416">
    <property type="entry name" value="MnmG"/>
</dbReference>
<evidence type="ECO:0000256" key="10">
    <source>
        <dbReference type="ARBA" id="ARBA00031800"/>
    </source>
</evidence>
<dbReference type="GO" id="GO:0050660">
    <property type="term" value="F:flavin adenine dinucleotide binding"/>
    <property type="evidence" value="ECO:0007669"/>
    <property type="project" value="UniProtKB-UniRule"/>
</dbReference>
<evidence type="ECO:0000256" key="9">
    <source>
        <dbReference type="ARBA" id="ARBA00025948"/>
    </source>
</evidence>
<proteinExistence type="inferred from homology"/>
<dbReference type="AlphaFoldDB" id="E5Y797"/>
<accession>E5Y797</accession>
<keyword evidence="7 11" id="KW-0274">FAD</keyword>
<reference evidence="13 14" key="1">
    <citation type="submission" date="2010-10" db="EMBL/GenBank/DDBJ databases">
        <authorList>
            <consortium name="The Broad Institute Genome Sequencing Platform"/>
            <person name="Ward D."/>
            <person name="Earl A."/>
            <person name="Feldgarden M."/>
            <person name="Young S.K."/>
            <person name="Gargeya S."/>
            <person name="Zeng Q."/>
            <person name="Alvarado L."/>
            <person name="Berlin A."/>
            <person name="Bochicchio J."/>
            <person name="Chapman S.B."/>
            <person name="Chen Z."/>
            <person name="Freedman E."/>
            <person name="Gellesch M."/>
            <person name="Goldberg J."/>
            <person name="Griggs A."/>
            <person name="Gujja S."/>
            <person name="Heilman E."/>
            <person name="Heiman D."/>
            <person name="Howarth C."/>
            <person name="Mehta T."/>
            <person name="Neiman D."/>
            <person name="Pearson M."/>
            <person name="Roberts A."/>
            <person name="Saif S."/>
            <person name="Shea T."/>
            <person name="Shenoy N."/>
            <person name="Sisk P."/>
            <person name="Stolte C."/>
            <person name="Sykes S."/>
            <person name="White J."/>
            <person name="Yandava C."/>
            <person name="Allen-Vercoe E."/>
            <person name="Sibley C."/>
            <person name="Ambrose C.E."/>
            <person name="Strauss J."/>
            <person name="Daigneault M."/>
            <person name="Haas B."/>
            <person name="Nusbaum C."/>
            <person name="Birren B."/>
        </authorList>
    </citation>
    <scope>NUCLEOTIDE SEQUENCE [LARGE SCALE GENOMIC DNA]</scope>
    <source>
        <strain evidence="13 14">3_1_6</strain>
    </source>
</reference>
<dbReference type="Pfam" id="PF01134">
    <property type="entry name" value="GIDA"/>
    <property type="match status" value="1"/>
</dbReference>
<evidence type="ECO:0000256" key="5">
    <source>
        <dbReference type="ARBA" id="ARBA00022630"/>
    </source>
</evidence>
<dbReference type="FunFam" id="1.10.150.570:FF:000001">
    <property type="entry name" value="tRNA uridine 5-carboxymethylaminomethyl modification enzyme MnmG"/>
    <property type="match status" value="1"/>
</dbReference>
<keyword evidence="11" id="KW-0963">Cytoplasm</keyword>
<protein>
    <recommendedName>
        <fullName evidence="4 11">tRNA uridine 5-carboxymethylaminomethyl modification enzyme MnmG</fullName>
    </recommendedName>
    <alternativeName>
        <fullName evidence="10 11">Glucose-inhibited division protein A</fullName>
    </alternativeName>
</protein>